<dbReference type="RefSeq" id="WP_184659920.1">
    <property type="nucleotide sequence ID" value="NZ_CP031518.1"/>
</dbReference>
<dbReference type="AlphaFoldDB" id="A0A7W8GA69"/>
<organism evidence="2 3">
    <name type="scientific">Treponema ruminis</name>
    <dbReference type="NCBI Taxonomy" id="744515"/>
    <lineage>
        <taxon>Bacteria</taxon>
        <taxon>Pseudomonadati</taxon>
        <taxon>Spirochaetota</taxon>
        <taxon>Spirochaetia</taxon>
        <taxon>Spirochaetales</taxon>
        <taxon>Treponemataceae</taxon>
        <taxon>Treponema</taxon>
    </lineage>
</organism>
<evidence type="ECO:0000259" key="1">
    <source>
        <dbReference type="Pfam" id="PF03235"/>
    </source>
</evidence>
<dbReference type="InterPro" id="IPR004919">
    <property type="entry name" value="GmrSD_N"/>
</dbReference>
<reference evidence="2 3" key="1">
    <citation type="submission" date="2020-08" db="EMBL/GenBank/DDBJ databases">
        <title>Genomic Encyclopedia of Type Strains, Phase IV (KMG-IV): sequencing the most valuable type-strain genomes for metagenomic binning, comparative biology and taxonomic classification.</title>
        <authorList>
            <person name="Goeker M."/>
        </authorList>
    </citation>
    <scope>NUCLEOTIDE SEQUENCE [LARGE SCALE GENOMIC DNA]</scope>
    <source>
        <strain evidence="2 3">DSM 103462</strain>
    </source>
</reference>
<dbReference type="PANTHER" id="PTHR37292">
    <property type="entry name" value="VNG6097C"/>
    <property type="match status" value="1"/>
</dbReference>
<evidence type="ECO:0000313" key="3">
    <source>
        <dbReference type="Proteomes" id="UP000518887"/>
    </source>
</evidence>
<feature type="domain" description="GmrSD restriction endonucleases N-terminal" evidence="1">
    <location>
        <begin position="11"/>
        <end position="66"/>
    </location>
</feature>
<comment type="caution">
    <text evidence="2">The sequence shown here is derived from an EMBL/GenBank/DDBJ whole genome shotgun (WGS) entry which is preliminary data.</text>
</comment>
<gene>
    <name evidence="2" type="ORF">HNP76_001925</name>
</gene>
<protein>
    <recommendedName>
        <fullName evidence="1">GmrSD restriction endonucleases N-terminal domain-containing protein</fullName>
    </recommendedName>
</protein>
<accession>A0A7W8GA69</accession>
<dbReference type="EMBL" id="JACHFQ010000006">
    <property type="protein sequence ID" value="MBB5226544.1"/>
    <property type="molecule type" value="Genomic_DNA"/>
</dbReference>
<keyword evidence="3" id="KW-1185">Reference proteome</keyword>
<proteinExistence type="predicted"/>
<name>A0A7W8GA69_9SPIR</name>
<dbReference type="Proteomes" id="UP000518887">
    <property type="component" value="Unassembled WGS sequence"/>
</dbReference>
<sequence length="149" mass="17952">MGFAQPISIRTAVEKINKDYFLPAIQREFVWTTEKIELLFDSIMRGYPISSFLFWEVNENNIPKFQFYEFIRNFHEKNNRHNEKANLIGEKSITAILDEWIMETYPNESDRKLYMQRNYIPDCGLAITNFKEFIEKRKDLIRNAIKEKL</sequence>
<dbReference type="Pfam" id="PF03235">
    <property type="entry name" value="GmrSD_N"/>
    <property type="match status" value="1"/>
</dbReference>
<dbReference type="PANTHER" id="PTHR37292:SF2">
    <property type="entry name" value="DUF262 DOMAIN-CONTAINING PROTEIN"/>
    <property type="match status" value="1"/>
</dbReference>
<evidence type="ECO:0000313" key="2">
    <source>
        <dbReference type="EMBL" id="MBB5226544.1"/>
    </source>
</evidence>